<comment type="caution">
    <text evidence="2">The sequence shown here is derived from an EMBL/GenBank/DDBJ whole genome shotgun (WGS) entry which is preliminary data.</text>
</comment>
<feature type="domain" description="NmrA-like" evidence="1">
    <location>
        <begin position="3"/>
        <end position="255"/>
    </location>
</feature>
<name>A0ABS0ICW2_9BACT</name>
<evidence type="ECO:0000259" key="1">
    <source>
        <dbReference type="Pfam" id="PF05368"/>
    </source>
</evidence>
<dbReference type="InterPro" id="IPR036291">
    <property type="entry name" value="NAD(P)-bd_dom_sf"/>
</dbReference>
<protein>
    <submittedName>
        <fullName evidence="2">SDR family oxidoreductase</fullName>
    </submittedName>
</protein>
<dbReference type="Gene3D" id="3.40.50.720">
    <property type="entry name" value="NAD(P)-binding Rossmann-like Domain"/>
    <property type="match status" value="1"/>
</dbReference>
<gene>
    <name evidence="2" type="ORF">I2I05_02160</name>
</gene>
<dbReference type="Pfam" id="PF05368">
    <property type="entry name" value="NmrA"/>
    <property type="match status" value="1"/>
</dbReference>
<accession>A0ABS0ICW2</accession>
<dbReference type="SUPFAM" id="SSF51735">
    <property type="entry name" value="NAD(P)-binding Rossmann-fold domains"/>
    <property type="match status" value="1"/>
</dbReference>
<sequence>MFVITGATGHLGHATIEALLAAGVAPASIVALARTPEKAAPLHALGVQVRPGNYDDPASLVAAFQGADKVLLISSSDLEDRAAQHRRAIDAAQQAGVKHLLYTSMLRPSPSSAFAAAASHFETEAYLKASGLTYTIFGVSLYLDLVPMLVGDAAQSGLLYSAVGDGKVAFPLRADVAQALANALTSPGHENKTYDIAPAPAYSMADVAAALGAATGQPVRYVPVSLEDMAAGLRAQHTPEPVIQMLVGMTEAMRNNEFNHPSDTFQQLLGRAPVTLPEHLARVYAQPA</sequence>
<dbReference type="InterPro" id="IPR008030">
    <property type="entry name" value="NmrA-like"/>
</dbReference>
<dbReference type="PANTHER" id="PTHR47129:SF1">
    <property type="entry name" value="NMRA-LIKE DOMAIN-CONTAINING PROTEIN"/>
    <property type="match status" value="1"/>
</dbReference>
<organism evidence="2 3">
    <name type="scientific">Hymenobacter jeongseonensis</name>
    <dbReference type="NCBI Taxonomy" id="2791027"/>
    <lineage>
        <taxon>Bacteria</taxon>
        <taxon>Pseudomonadati</taxon>
        <taxon>Bacteroidota</taxon>
        <taxon>Cytophagia</taxon>
        <taxon>Cytophagales</taxon>
        <taxon>Hymenobacteraceae</taxon>
        <taxon>Hymenobacter</taxon>
    </lineage>
</organism>
<keyword evidence="3" id="KW-1185">Reference proteome</keyword>
<dbReference type="EMBL" id="JADQDQ010000001">
    <property type="protein sequence ID" value="MBF9236189.1"/>
    <property type="molecule type" value="Genomic_DNA"/>
</dbReference>
<dbReference type="CDD" id="cd05269">
    <property type="entry name" value="TMR_SDR_a"/>
    <property type="match status" value="1"/>
</dbReference>
<reference evidence="2 3" key="1">
    <citation type="submission" date="2020-11" db="EMBL/GenBank/DDBJ databases">
        <authorList>
            <person name="Kim M.K."/>
        </authorList>
    </citation>
    <scope>NUCLEOTIDE SEQUENCE [LARGE SCALE GENOMIC DNA]</scope>
    <source>
        <strain evidence="2 3">BT683</strain>
    </source>
</reference>
<dbReference type="Proteomes" id="UP000597617">
    <property type="component" value="Unassembled WGS sequence"/>
</dbReference>
<dbReference type="InterPro" id="IPR052718">
    <property type="entry name" value="NmrA-type_oxidoreductase"/>
</dbReference>
<dbReference type="RefSeq" id="WP_196280555.1">
    <property type="nucleotide sequence ID" value="NZ_JADQDQ010000001.1"/>
</dbReference>
<proteinExistence type="predicted"/>
<evidence type="ECO:0000313" key="2">
    <source>
        <dbReference type="EMBL" id="MBF9236189.1"/>
    </source>
</evidence>
<dbReference type="PANTHER" id="PTHR47129">
    <property type="entry name" value="QUINONE OXIDOREDUCTASE 2"/>
    <property type="match status" value="1"/>
</dbReference>
<dbReference type="Gene3D" id="3.90.25.10">
    <property type="entry name" value="UDP-galactose 4-epimerase, domain 1"/>
    <property type="match status" value="1"/>
</dbReference>
<evidence type="ECO:0000313" key="3">
    <source>
        <dbReference type="Proteomes" id="UP000597617"/>
    </source>
</evidence>